<name>A0A650CHU3_SULOH</name>
<organism evidence="3 4">
    <name type="scientific">Sulfurisphaera ohwakuensis</name>
    <dbReference type="NCBI Taxonomy" id="69656"/>
    <lineage>
        <taxon>Archaea</taxon>
        <taxon>Thermoproteota</taxon>
        <taxon>Thermoprotei</taxon>
        <taxon>Sulfolobales</taxon>
        <taxon>Sulfolobaceae</taxon>
        <taxon>Sulfurisphaera</taxon>
    </lineage>
</organism>
<sequence length="130" mass="14013">MRGLSNGIVHLIILTAAVLMTLIVIGFVFGLFGGLSSLVEAYQVYDAVLYSHNGHYYLNFTIRNNLPITITNVEVVGTPLVNSTNIQLQAGTHSLTVEFPQSYTLTQGSIYTVVVSLGNGNSIDVSASYE</sequence>
<dbReference type="RefSeq" id="WP_156014836.1">
    <property type="nucleotide sequence ID" value="NZ_CP045484.1"/>
</dbReference>
<feature type="transmembrane region" description="Helical" evidence="1">
    <location>
        <begin position="12"/>
        <end position="35"/>
    </location>
</feature>
<dbReference type="GO" id="GO:0016787">
    <property type="term" value="F:hydrolase activity"/>
    <property type="evidence" value="ECO:0007669"/>
    <property type="project" value="UniProtKB-KW"/>
</dbReference>
<evidence type="ECO:0000313" key="5">
    <source>
        <dbReference type="Proteomes" id="UP000582213"/>
    </source>
</evidence>
<evidence type="ECO:0000313" key="4">
    <source>
        <dbReference type="Proteomes" id="UP000427373"/>
    </source>
</evidence>
<dbReference type="GeneID" id="42801418"/>
<gene>
    <name evidence="3" type="ORF">D1869_09205</name>
    <name evidence="2" type="ORF">HNQ62_002479</name>
</gene>
<dbReference type="AlphaFoldDB" id="A0A650CHU3"/>
<dbReference type="InterPro" id="IPR009321">
    <property type="entry name" value="DUF973"/>
</dbReference>
<dbReference type="Proteomes" id="UP000427373">
    <property type="component" value="Chromosome"/>
</dbReference>
<dbReference type="Proteomes" id="UP000582213">
    <property type="component" value="Unassembled WGS sequence"/>
</dbReference>
<keyword evidence="4" id="KW-1185">Reference proteome</keyword>
<dbReference type="Pfam" id="PF06157">
    <property type="entry name" value="DUF973"/>
    <property type="match status" value="1"/>
</dbReference>
<evidence type="ECO:0000256" key="1">
    <source>
        <dbReference type="SAM" id="Phobius"/>
    </source>
</evidence>
<dbReference type="KEGG" id="soh:D1869_09205"/>
<keyword evidence="2" id="KW-0378">Hydrolase</keyword>
<reference evidence="2 5" key="2">
    <citation type="submission" date="2020-08" db="EMBL/GenBank/DDBJ databases">
        <title>Genomic Encyclopedia of Type Strains, Phase IV (KMG-IV): sequencing the most valuable type-strain genomes for metagenomic binning, comparative biology and taxonomic classification.</title>
        <authorList>
            <person name="Goeker M."/>
        </authorList>
    </citation>
    <scope>NUCLEOTIDE SEQUENCE [LARGE SCALE GENOMIC DNA]</scope>
    <source>
        <strain evidence="2 5">DSM 12421</strain>
    </source>
</reference>
<dbReference type="EMBL" id="JACHFY010000021">
    <property type="protein sequence ID" value="MBB5254705.1"/>
    <property type="molecule type" value="Genomic_DNA"/>
</dbReference>
<evidence type="ECO:0000313" key="3">
    <source>
        <dbReference type="EMBL" id="QGR17349.1"/>
    </source>
</evidence>
<keyword evidence="1" id="KW-1133">Transmembrane helix</keyword>
<keyword evidence="1" id="KW-0812">Transmembrane</keyword>
<accession>A0A650CHU3</accession>
<dbReference type="EMBL" id="CP045484">
    <property type="protein sequence ID" value="QGR17349.1"/>
    <property type="molecule type" value="Genomic_DNA"/>
</dbReference>
<evidence type="ECO:0000313" key="2">
    <source>
        <dbReference type="EMBL" id="MBB5254705.1"/>
    </source>
</evidence>
<protein>
    <submittedName>
        <fullName evidence="3">DUF973 family protein</fullName>
    </submittedName>
    <submittedName>
        <fullName evidence="2">S-formylglutathione hydrolase FrmB</fullName>
    </submittedName>
</protein>
<proteinExistence type="predicted"/>
<reference evidence="3 4" key="1">
    <citation type="submission" date="2019-10" db="EMBL/GenBank/DDBJ databases">
        <title>Genome Sequences from Six Type Strain Members of the Archaeal Family Sulfolobaceae: Acidianus ambivalens, Acidianus infernus, Metallosphaera prunae, Stygiolobus azoricus, Sulfolobus metallicus, and Sulfurisphaera ohwakuensis.</title>
        <authorList>
            <person name="Counts J.A."/>
            <person name="Kelly R.M."/>
        </authorList>
    </citation>
    <scope>NUCLEOTIDE SEQUENCE [LARGE SCALE GENOMIC DNA]</scope>
    <source>
        <strain evidence="3 4">TA-1</strain>
    </source>
</reference>
<keyword evidence="1" id="KW-0472">Membrane</keyword>
<dbReference type="OrthoDB" id="40653at2157"/>